<dbReference type="InterPro" id="IPR050736">
    <property type="entry name" value="Sensor_HK_Regulatory"/>
</dbReference>
<dbReference type="Gene3D" id="1.10.287.130">
    <property type="match status" value="1"/>
</dbReference>
<keyword evidence="3" id="KW-0597">Phosphoprotein</keyword>
<dbReference type="PRINTS" id="PR00344">
    <property type="entry name" value="BCTRLSENSOR"/>
</dbReference>
<evidence type="ECO:0000256" key="4">
    <source>
        <dbReference type="ARBA" id="ARBA00022679"/>
    </source>
</evidence>
<dbReference type="PROSITE" id="PS50109">
    <property type="entry name" value="HIS_KIN"/>
    <property type="match status" value="1"/>
</dbReference>
<dbReference type="InterPro" id="IPR036097">
    <property type="entry name" value="HisK_dim/P_sf"/>
</dbReference>
<organism evidence="8 9">
    <name type="scientific">Anaeromyxobacter paludicola</name>
    <dbReference type="NCBI Taxonomy" id="2918171"/>
    <lineage>
        <taxon>Bacteria</taxon>
        <taxon>Pseudomonadati</taxon>
        <taxon>Myxococcota</taxon>
        <taxon>Myxococcia</taxon>
        <taxon>Myxococcales</taxon>
        <taxon>Cystobacterineae</taxon>
        <taxon>Anaeromyxobacteraceae</taxon>
        <taxon>Anaeromyxobacter</taxon>
    </lineage>
</organism>
<evidence type="ECO:0000313" key="8">
    <source>
        <dbReference type="EMBL" id="BDG08378.1"/>
    </source>
</evidence>
<keyword evidence="5" id="KW-0418">Kinase</keyword>
<reference evidence="9" key="1">
    <citation type="journal article" date="2022" name="Int. J. Syst. Evol. Microbiol.">
        <title>Anaeromyxobacter oryzae sp. nov., Anaeromyxobacter diazotrophicus sp. nov. and Anaeromyxobacter paludicola sp. nov., isolated from paddy soils.</title>
        <authorList>
            <person name="Itoh H."/>
            <person name="Xu Z."/>
            <person name="Mise K."/>
            <person name="Masuda Y."/>
            <person name="Ushijima N."/>
            <person name="Hayakawa C."/>
            <person name="Shiratori Y."/>
            <person name="Senoo K."/>
        </authorList>
    </citation>
    <scope>NUCLEOTIDE SEQUENCE [LARGE SCALE GENOMIC DNA]</scope>
    <source>
        <strain evidence="9">Red630</strain>
    </source>
</reference>
<dbReference type="SMART" id="SM00387">
    <property type="entry name" value="HATPase_c"/>
    <property type="match status" value="1"/>
</dbReference>
<dbReference type="EMBL" id="AP025592">
    <property type="protein sequence ID" value="BDG08378.1"/>
    <property type="molecule type" value="Genomic_DNA"/>
</dbReference>
<evidence type="ECO:0000256" key="1">
    <source>
        <dbReference type="ARBA" id="ARBA00000085"/>
    </source>
</evidence>
<proteinExistence type="predicted"/>
<dbReference type="SUPFAM" id="SSF55874">
    <property type="entry name" value="ATPase domain of HSP90 chaperone/DNA topoisomerase II/histidine kinase"/>
    <property type="match status" value="1"/>
</dbReference>
<dbReference type="Pfam" id="PF00512">
    <property type="entry name" value="HisKA"/>
    <property type="match status" value="1"/>
</dbReference>
<evidence type="ECO:0000259" key="7">
    <source>
        <dbReference type="PROSITE" id="PS50109"/>
    </source>
</evidence>
<dbReference type="Gene3D" id="3.30.565.10">
    <property type="entry name" value="Histidine kinase-like ATPase, C-terminal domain"/>
    <property type="match status" value="1"/>
</dbReference>
<dbReference type="InterPro" id="IPR005467">
    <property type="entry name" value="His_kinase_dom"/>
</dbReference>
<sequence length="276" mass="30176">MLRGPRHEAIPDPARDERWDRLENAAVSAATRELRRAAGALERRSAERATALELELRRRDEFLAVASHELRTPLSALGLSLETLLQAGERLAPAELTRRLERAIRQCQRLQRTVEELLGHPGQPEEAGLQPCDLCELAREAVEQCAALLERAGCAVEVRAARPVVATLDPWRIGRALTNLLVNAARHAPGAPVEVAVDRRGSRAVVAVSDRGPGVPAGERERIFERFVQLSPERGGFGLGLWIVRQIADLHRGRVVVEPRPGGGARFVLALPAAVP</sequence>
<keyword evidence="6" id="KW-0902">Two-component regulatory system</keyword>
<protein>
    <recommendedName>
        <fullName evidence="2">histidine kinase</fullName>
        <ecNumber evidence="2">2.7.13.3</ecNumber>
    </recommendedName>
</protein>
<dbReference type="SUPFAM" id="SSF47384">
    <property type="entry name" value="Homodimeric domain of signal transducing histidine kinase"/>
    <property type="match status" value="1"/>
</dbReference>
<dbReference type="InterPro" id="IPR036890">
    <property type="entry name" value="HATPase_C_sf"/>
</dbReference>
<evidence type="ECO:0000256" key="6">
    <source>
        <dbReference type="ARBA" id="ARBA00023012"/>
    </source>
</evidence>
<gene>
    <name evidence="8" type="ORF">AMPC_14910</name>
</gene>
<dbReference type="EC" id="2.7.13.3" evidence="2"/>
<dbReference type="CDD" id="cd00075">
    <property type="entry name" value="HATPase"/>
    <property type="match status" value="1"/>
</dbReference>
<keyword evidence="4" id="KW-0808">Transferase</keyword>
<dbReference type="CDD" id="cd00082">
    <property type="entry name" value="HisKA"/>
    <property type="match status" value="1"/>
</dbReference>
<evidence type="ECO:0000256" key="2">
    <source>
        <dbReference type="ARBA" id="ARBA00012438"/>
    </source>
</evidence>
<dbReference type="SMART" id="SM00388">
    <property type="entry name" value="HisKA"/>
    <property type="match status" value="1"/>
</dbReference>
<dbReference type="InterPro" id="IPR003594">
    <property type="entry name" value="HATPase_dom"/>
</dbReference>
<dbReference type="PANTHER" id="PTHR43711">
    <property type="entry name" value="TWO-COMPONENT HISTIDINE KINASE"/>
    <property type="match status" value="1"/>
</dbReference>
<accession>A0ABM7X952</accession>
<keyword evidence="9" id="KW-1185">Reference proteome</keyword>
<evidence type="ECO:0000313" key="9">
    <source>
        <dbReference type="Proteomes" id="UP001162734"/>
    </source>
</evidence>
<dbReference type="Proteomes" id="UP001162734">
    <property type="component" value="Chromosome"/>
</dbReference>
<feature type="domain" description="Histidine kinase" evidence="7">
    <location>
        <begin position="65"/>
        <end position="275"/>
    </location>
</feature>
<dbReference type="InterPro" id="IPR003661">
    <property type="entry name" value="HisK_dim/P_dom"/>
</dbReference>
<dbReference type="InterPro" id="IPR004358">
    <property type="entry name" value="Sig_transdc_His_kin-like_C"/>
</dbReference>
<dbReference type="PANTHER" id="PTHR43711:SF32">
    <property type="entry name" value="SENSOR-TYPE HISTIDINE KINASE PRRB"/>
    <property type="match status" value="1"/>
</dbReference>
<name>A0ABM7X952_9BACT</name>
<dbReference type="Pfam" id="PF02518">
    <property type="entry name" value="HATPase_c"/>
    <property type="match status" value="1"/>
</dbReference>
<evidence type="ECO:0000256" key="3">
    <source>
        <dbReference type="ARBA" id="ARBA00022553"/>
    </source>
</evidence>
<evidence type="ECO:0000256" key="5">
    <source>
        <dbReference type="ARBA" id="ARBA00022777"/>
    </source>
</evidence>
<comment type="catalytic activity">
    <reaction evidence="1">
        <text>ATP + protein L-histidine = ADP + protein N-phospho-L-histidine.</text>
        <dbReference type="EC" id="2.7.13.3"/>
    </reaction>
</comment>